<dbReference type="CDD" id="cd08054">
    <property type="entry name" value="gp6"/>
    <property type="match status" value="1"/>
</dbReference>
<proteinExistence type="predicted"/>
<name>A0A9X1NUT2_9HYPH</name>
<accession>A0A9X1NUT2</accession>
<dbReference type="Proteomes" id="UP001139089">
    <property type="component" value="Unassembled WGS sequence"/>
</dbReference>
<keyword evidence="2" id="KW-1185">Reference proteome</keyword>
<organism evidence="1 2">
    <name type="scientific">Rhizobium quercicola</name>
    <dbReference type="NCBI Taxonomy" id="2901226"/>
    <lineage>
        <taxon>Bacteria</taxon>
        <taxon>Pseudomonadati</taxon>
        <taxon>Pseudomonadota</taxon>
        <taxon>Alphaproteobacteria</taxon>
        <taxon>Hyphomicrobiales</taxon>
        <taxon>Rhizobiaceae</taxon>
        <taxon>Rhizobium/Agrobacterium group</taxon>
        <taxon>Rhizobium</taxon>
    </lineage>
</organism>
<comment type="caution">
    <text evidence="1">The sequence shown here is derived from an EMBL/GenBank/DDBJ whole genome shotgun (WGS) entry which is preliminary data.</text>
</comment>
<evidence type="ECO:0000313" key="2">
    <source>
        <dbReference type="Proteomes" id="UP001139089"/>
    </source>
</evidence>
<dbReference type="InterPro" id="IPR021146">
    <property type="entry name" value="Phage_gp6-like_head-tail"/>
</dbReference>
<evidence type="ECO:0000313" key="1">
    <source>
        <dbReference type="EMBL" id="MCD7109713.1"/>
    </source>
</evidence>
<dbReference type="Pfam" id="PF05135">
    <property type="entry name" value="Phage_connect_1"/>
    <property type="match status" value="1"/>
</dbReference>
<dbReference type="InterPro" id="IPR006450">
    <property type="entry name" value="Phage_HK97_gp6-like"/>
</dbReference>
<dbReference type="EMBL" id="JAJOZR010000007">
    <property type="protein sequence ID" value="MCD7109713.1"/>
    <property type="molecule type" value="Genomic_DNA"/>
</dbReference>
<dbReference type="AlphaFoldDB" id="A0A9X1NUT2"/>
<protein>
    <submittedName>
        <fullName evidence="1">Head-tail connector protein</fullName>
    </submittedName>
</protein>
<dbReference type="Gene3D" id="1.10.3230.30">
    <property type="entry name" value="Phage gp6-like head-tail connector protein"/>
    <property type="match status" value="1"/>
</dbReference>
<reference evidence="1" key="1">
    <citation type="submission" date="2021-12" db="EMBL/GenBank/DDBJ databases">
        <authorList>
            <person name="Li Y."/>
        </authorList>
    </citation>
    <scope>NUCLEOTIDE SEQUENCE</scope>
    <source>
        <strain evidence="1">DKSPLA3</strain>
    </source>
</reference>
<dbReference type="NCBIfam" id="TIGR01560">
    <property type="entry name" value="put_DNA_pack"/>
    <property type="match status" value="1"/>
</dbReference>
<sequence length="120" mass="13458">MALVDIELARKHLRIFHEDEDAEIGVYLAAAESIVLEYIDRPVLPTGQPLPDPDADGFTIIVTPPIVAAVLLVLSDLYERREAPEKDAGEAVLQPTVRRLLAPWRVWRPSLEDETCTYVL</sequence>
<gene>
    <name evidence="1" type="ORF">LRX75_11760</name>
</gene>
<dbReference type="RefSeq" id="WP_231814588.1">
    <property type="nucleotide sequence ID" value="NZ_JAJOZR010000007.1"/>
</dbReference>